<dbReference type="GO" id="GO:0004397">
    <property type="term" value="F:histidine ammonia-lyase activity"/>
    <property type="evidence" value="ECO:0007669"/>
    <property type="project" value="UniProtKB-EC"/>
</dbReference>
<dbReference type="OrthoDB" id="9806955at2"/>
<dbReference type="EC" id="4.3.1.3" evidence="1"/>
<organism evidence="1 2">
    <name type="scientific">Pseudomonas asplenii</name>
    <dbReference type="NCBI Taxonomy" id="53407"/>
    <lineage>
        <taxon>Bacteria</taxon>
        <taxon>Pseudomonadati</taxon>
        <taxon>Pseudomonadota</taxon>
        <taxon>Gammaproteobacteria</taxon>
        <taxon>Pseudomonadales</taxon>
        <taxon>Pseudomonadaceae</taxon>
        <taxon>Pseudomonas</taxon>
    </lineage>
</organism>
<dbReference type="Pfam" id="PF00221">
    <property type="entry name" value="Lyase_aromatic"/>
    <property type="match status" value="1"/>
</dbReference>
<keyword evidence="2" id="KW-1185">Reference proteome</keyword>
<accession>A0A0M9GJZ6</accession>
<evidence type="ECO:0000313" key="2">
    <source>
        <dbReference type="Proteomes" id="UP000037931"/>
    </source>
</evidence>
<reference evidence="1 2" key="1">
    <citation type="journal article" date="2015" name="PLoS ONE">
        <title>Rice-Infecting Pseudomonas Genomes Are Highly Accessorized and Harbor Multiple Putative Virulence Mechanisms to Cause Sheath Brown Rot.</title>
        <authorList>
            <person name="Quibod I.L."/>
            <person name="Grande G."/>
            <person name="Oreiro E.G."/>
            <person name="Borja F.N."/>
            <person name="Dossa G.S."/>
            <person name="Mauleon R."/>
            <person name="Cruz C.V."/>
            <person name="Oliva R."/>
        </authorList>
    </citation>
    <scope>NUCLEOTIDE SEQUENCE [LARGE SCALE GENOMIC DNA]</scope>
    <source>
        <strain evidence="1 2">IRRI 6609</strain>
    </source>
</reference>
<keyword evidence="1" id="KW-0456">Lyase</keyword>
<dbReference type="InterPro" id="IPR001106">
    <property type="entry name" value="Aromatic_Lyase"/>
</dbReference>
<dbReference type="PATRIC" id="fig|50340.43.peg.36"/>
<dbReference type="AlphaFoldDB" id="A0A0M9GJZ6"/>
<proteinExistence type="predicted"/>
<sequence length="499" mass="52032">MTAIELGERPLSVQDLLRVARGTAALRLGEPARQRIDQSHRLLLARAEAGAAIYGVTTGLGAAVDLRLPTDDPRRQPRIALGRAVGVGRLASREEVRAIAAARLAGLAEGRSGISLATAEALLALLDADICPEIPLTGSLGESDLAPLAHLSLGLLGEGWVQWRGQRVPAAQALAECGLAVPALSGKDGLALVSANAASLGLGSLLLDEADRALDSLLAALALSCEGYRANLGPFRPRAAQLHPVSGHAAQAALLLALFEGGELKQPQAARRLQDPLSFRCAAQVQGAARQAWQQLRDTLATELASGADNPALVVEDGQVLANGNFDSTHLALASEGLGLAFSRLAACSAERLAKLLSPASSELPRFLIETPGHVGLAALQRTSAALLAQIGHLANPLPAVCIAVADRVEDYAGQALAVIDKTRELVRLVQTQAAIELIAAAQAVDLRGDVRLGQGTAGIHRAVRSQVARLETDRPGAWDVQALLGLIESRGWPELRRS</sequence>
<dbReference type="SUPFAM" id="SSF48557">
    <property type="entry name" value="L-aspartase-like"/>
    <property type="match status" value="1"/>
</dbReference>
<dbReference type="CDD" id="cd00332">
    <property type="entry name" value="PAL-HAL"/>
    <property type="match status" value="1"/>
</dbReference>
<name>A0A0M9GJZ6_9PSED</name>
<dbReference type="Gene3D" id="1.20.200.10">
    <property type="entry name" value="Fumarase/aspartase (Central domain)"/>
    <property type="match status" value="1"/>
</dbReference>
<protein>
    <submittedName>
        <fullName evidence="1">Histidine ammonia-lyase</fullName>
        <ecNumber evidence="1">4.3.1.3</ecNumber>
    </submittedName>
</protein>
<comment type="caution">
    <text evidence="1">The sequence shown here is derived from an EMBL/GenBank/DDBJ whole genome shotgun (WGS) entry which is preliminary data.</text>
</comment>
<dbReference type="Proteomes" id="UP000037931">
    <property type="component" value="Unassembled WGS sequence"/>
</dbReference>
<dbReference type="InterPro" id="IPR024083">
    <property type="entry name" value="Fumarase/histidase_N"/>
</dbReference>
<dbReference type="RefSeq" id="WP_054061607.1">
    <property type="nucleotide sequence ID" value="NZ_JSYZ01000001.1"/>
</dbReference>
<dbReference type="PANTHER" id="PTHR10362">
    <property type="entry name" value="HISTIDINE AMMONIA-LYASE"/>
    <property type="match status" value="1"/>
</dbReference>
<dbReference type="STRING" id="50340.PF66_00036"/>
<dbReference type="EMBL" id="JSYZ01000001">
    <property type="protein sequence ID" value="KPA93112.1"/>
    <property type="molecule type" value="Genomic_DNA"/>
</dbReference>
<gene>
    <name evidence="1" type="ORF">PF66_00036</name>
</gene>
<evidence type="ECO:0000313" key="1">
    <source>
        <dbReference type="EMBL" id="KPA93112.1"/>
    </source>
</evidence>
<dbReference type="Gene3D" id="1.10.275.10">
    <property type="entry name" value="Fumarase/aspartase (N-terminal domain)"/>
    <property type="match status" value="1"/>
</dbReference>
<dbReference type="InterPro" id="IPR008948">
    <property type="entry name" value="L-Aspartase-like"/>
</dbReference>